<accession>A0ACC3DI58</accession>
<dbReference type="EMBL" id="JAWDJW010004143">
    <property type="protein sequence ID" value="KAK3076289.1"/>
    <property type="molecule type" value="Genomic_DNA"/>
</dbReference>
<evidence type="ECO:0000313" key="2">
    <source>
        <dbReference type="Proteomes" id="UP001186974"/>
    </source>
</evidence>
<name>A0ACC3DI58_9PEZI</name>
<evidence type="ECO:0000313" key="1">
    <source>
        <dbReference type="EMBL" id="KAK3076289.1"/>
    </source>
</evidence>
<sequence>SPENFNLPMYHTGHNDDVFDDGIFLPGSTYQELHTTLRRGFFHAARSNAATRHTTPDRVTEIERPVIRHETMNLDYGSSISTPGQVTDRHDASSTPNNIELTQQEEYELWKNYINEVAPWIDKFDNQCTFGHKLPPLAKHHGHLRYAILALSARQLERKDHLDSTRSLALYQEAIHLLLPLLQTKQTAVIASCVVLCVLEMMSCAPQEWRRHLDGCANLIEAVGITGIVGGIEQALFWAFARMDVCGGLISDDRTLIPLSKWGSGLGLANDVRLMREAGSFDMYANLAVYLLGQAVGLFADYEDARQQELATFQASRWAELYEHIEDWYEYRPAEMRSILQVSPTEGDFSRPFPILLFGNPPAISGNQLYHTAALLMLQKRPPGARYRRKPKSILWHARRICAISISNTHHGCRTNGIQPLWVAGRVMSSPAEHKAILELYETIEMETGWGAKWRAEDLKEFWGDLDD</sequence>
<protein>
    <submittedName>
        <fullName evidence="1">Uncharacterized protein</fullName>
    </submittedName>
</protein>
<keyword evidence="2" id="KW-1185">Reference proteome</keyword>
<organism evidence="1 2">
    <name type="scientific">Coniosporium uncinatum</name>
    <dbReference type="NCBI Taxonomy" id="93489"/>
    <lineage>
        <taxon>Eukaryota</taxon>
        <taxon>Fungi</taxon>
        <taxon>Dikarya</taxon>
        <taxon>Ascomycota</taxon>
        <taxon>Pezizomycotina</taxon>
        <taxon>Dothideomycetes</taxon>
        <taxon>Dothideomycetes incertae sedis</taxon>
        <taxon>Coniosporium</taxon>
    </lineage>
</organism>
<dbReference type="Proteomes" id="UP001186974">
    <property type="component" value="Unassembled WGS sequence"/>
</dbReference>
<comment type="caution">
    <text evidence="1">The sequence shown here is derived from an EMBL/GenBank/DDBJ whole genome shotgun (WGS) entry which is preliminary data.</text>
</comment>
<gene>
    <name evidence="1" type="ORF">LTS18_013408</name>
</gene>
<reference evidence="1" key="1">
    <citation type="submission" date="2024-09" db="EMBL/GenBank/DDBJ databases">
        <title>Black Yeasts Isolated from many extreme environments.</title>
        <authorList>
            <person name="Coleine C."/>
            <person name="Stajich J.E."/>
            <person name="Selbmann L."/>
        </authorList>
    </citation>
    <scope>NUCLEOTIDE SEQUENCE</scope>
    <source>
        <strain evidence="1">CCFEE 5737</strain>
    </source>
</reference>
<proteinExistence type="predicted"/>
<feature type="non-terminal residue" evidence="1">
    <location>
        <position position="1"/>
    </location>
</feature>